<dbReference type="EMBL" id="BKCJ011293290">
    <property type="protein sequence ID" value="GFD16442.1"/>
    <property type="molecule type" value="Genomic_DNA"/>
</dbReference>
<dbReference type="AlphaFoldDB" id="A0A699U0Y0"/>
<reference evidence="2" key="1">
    <citation type="journal article" date="2019" name="Sci. Rep.">
        <title>Draft genome of Tanacetum cinerariifolium, the natural source of mosquito coil.</title>
        <authorList>
            <person name="Yamashiro T."/>
            <person name="Shiraishi A."/>
            <person name="Satake H."/>
            <person name="Nakayama K."/>
        </authorList>
    </citation>
    <scope>NUCLEOTIDE SEQUENCE</scope>
</reference>
<name>A0A699U0Y0_TANCI</name>
<feature type="non-terminal residue" evidence="2">
    <location>
        <position position="1"/>
    </location>
</feature>
<comment type="caution">
    <text evidence="2">The sequence shown here is derived from an EMBL/GenBank/DDBJ whole genome shotgun (WGS) entry which is preliminary data.</text>
</comment>
<sequence length="92" mass="9543">VNAGYAAEGDVSVATANVPTVVEEPSLPSPIPPTPPLQPSQDILSTSQRVDTSDDTALDDVSNQGRMIADIDADAEVVLEDAKEVADVVKDV</sequence>
<organism evidence="2">
    <name type="scientific">Tanacetum cinerariifolium</name>
    <name type="common">Dalmatian daisy</name>
    <name type="synonym">Chrysanthemum cinerariifolium</name>
    <dbReference type="NCBI Taxonomy" id="118510"/>
    <lineage>
        <taxon>Eukaryota</taxon>
        <taxon>Viridiplantae</taxon>
        <taxon>Streptophyta</taxon>
        <taxon>Embryophyta</taxon>
        <taxon>Tracheophyta</taxon>
        <taxon>Spermatophyta</taxon>
        <taxon>Magnoliopsida</taxon>
        <taxon>eudicotyledons</taxon>
        <taxon>Gunneridae</taxon>
        <taxon>Pentapetalae</taxon>
        <taxon>asterids</taxon>
        <taxon>campanulids</taxon>
        <taxon>Asterales</taxon>
        <taxon>Asteraceae</taxon>
        <taxon>Asteroideae</taxon>
        <taxon>Anthemideae</taxon>
        <taxon>Anthemidinae</taxon>
        <taxon>Tanacetum</taxon>
    </lineage>
</organism>
<protein>
    <submittedName>
        <fullName evidence="2">Uncharacterized protein</fullName>
    </submittedName>
</protein>
<gene>
    <name evidence="2" type="ORF">Tci_888411</name>
</gene>
<feature type="region of interest" description="Disordered" evidence="1">
    <location>
        <begin position="23"/>
        <end position="42"/>
    </location>
</feature>
<proteinExistence type="predicted"/>
<accession>A0A699U0Y0</accession>
<evidence type="ECO:0000256" key="1">
    <source>
        <dbReference type="SAM" id="MobiDB-lite"/>
    </source>
</evidence>
<feature type="compositionally biased region" description="Pro residues" evidence="1">
    <location>
        <begin position="27"/>
        <end position="38"/>
    </location>
</feature>
<evidence type="ECO:0000313" key="2">
    <source>
        <dbReference type="EMBL" id="GFD16442.1"/>
    </source>
</evidence>